<name>A0A1W1EEJ5_9ZZZZ</name>
<feature type="transmembrane region" description="Helical" evidence="1">
    <location>
        <begin position="24"/>
        <end position="46"/>
    </location>
</feature>
<dbReference type="AlphaFoldDB" id="A0A1W1EEJ5"/>
<dbReference type="Pfam" id="PF05036">
    <property type="entry name" value="SPOR"/>
    <property type="match status" value="1"/>
</dbReference>
<dbReference type="Gene3D" id="3.30.70.1070">
    <property type="entry name" value="Sporulation related repeat"/>
    <property type="match status" value="1"/>
</dbReference>
<proteinExistence type="predicted"/>
<dbReference type="GO" id="GO:0042834">
    <property type="term" value="F:peptidoglycan binding"/>
    <property type="evidence" value="ECO:0007669"/>
    <property type="project" value="InterPro"/>
</dbReference>
<evidence type="ECO:0000256" key="1">
    <source>
        <dbReference type="SAM" id="Phobius"/>
    </source>
</evidence>
<keyword evidence="1" id="KW-1133">Transmembrane helix</keyword>
<keyword evidence="1" id="KW-0472">Membrane</keyword>
<accession>A0A1W1EEJ5</accession>
<protein>
    <submittedName>
        <fullName evidence="3">Arginine/ornithine antiporter ArcD</fullName>
    </submittedName>
</protein>
<dbReference type="EMBL" id="FPKX01000051">
    <property type="protein sequence ID" value="SFZ98462.1"/>
    <property type="molecule type" value="Genomic_DNA"/>
</dbReference>
<keyword evidence="1" id="KW-0812">Transmembrane</keyword>
<dbReference type="InterPro" id="IPR007730">
    <property type="entry name" value="SPOR-like_dom"/>
</dbReference>
<evidence type="ECO:0000259" key="2">
    <source>
        <dbReference type="PROSITE" id="PS51724"/>
    </source>
</evidence>
<evidence type="ECO:0000313" key="3">
    <source>
        <dbReference type="EMBL" id="SFZ98462.1"/>
    </source>
</evidence>
<organism evidence="3">
    <name type="scientific">hydrothermal vent metagenome</name>
    <dbReference type="NCBI Taxonomy" id="652676"/>
    <lineage>
        <taxon>unclassified sequences</taxon>
        <taxon>metagenomes</taxon>
        <taxon>ecological metagenomes</taxon>
    </lineage>
</organism>
<sequence length="243" mass="27166">MNDHNLDDLIIDDVEPKKNKTKSLLTIFALLIVVFIVAIILTSVVLDEPNSNSQVLEENVSEMISPELTLQSAAKSKEKKEEIKLTEVIEEELNKPLAEPKTTQEPEQVEVKEKEPVVLTKPEVVVPAEPKSTPNIKTEPVKTVEVPKPMYEEQQHVVKPKAVPTHEATSVAYYIQVGSYSKLPSQRLLSSIHNNGFKYKLTTPNDKGLKKLLIGPYPSRAVVDTALVRVRDLINKSAFVVKK</sequence>
<dbReference type="PROSITE" id="PS51724">
    <property type="entry name" value="SPOR"/>
    <property type="match status" value="1"/>
</dbReference>
<gene>
    <name evidence="3" type="ORF">MNB_SV-5-891</name>
</gene>
<dbReference type="InterPro" id="IPR036680">
    <property type="entry name" value="SPOR-like_sf"/>
</dbReference>
<feature type="domain" description="SPOR" evidence="2">
    <location>
        <begin position="167"/>
        <end position="243"/>
    </location>
</feature>
<dbReference type="SUPFAM" id="SSF110997">
    <property type="entry name" value="Sporulation related repeat"/>
    <property type="match status" value="1"/>
</dbReference>
<reference evidence="3" key="1">
    <citation type="submission" date="2016-10" db="EMBL/GenBank/DDBJ databases">
        <authorList>
            <person name="de Groot N.N."/>
        </authorList>
    </citation>
    <scope>NUCLEOTIDE SEQUENCE</scope>
</reference>